<dbReference type="Proteomes" id="UP000294929">
    <property type="component" value="Unassembled WGS sequence"/>
</dbReference>
<gene>
    <name evidence="1" type="ORF">EUA03_22005</name>
</gene>
<reference evidence="1 2" key="1">
    <citation type="submission" date="2019-01" db="EMBL/GenBank/DDBJ databases">
        <title>High-quality-draft genome sequences of five non-tuberculosis mycobacteriaceae isolated from a nosocomial environment.</title>
        <authorList>
            <person name="Tiago I."/>
            <person name="Alarico S."/>
            <person name="Pereira S.G."/>
            <person name="Coelho C."/>
            <person name="Maranha A."/>
            <person name="Empadinhas N."/>
        </authorList>
    </citation>
    <scope>NUCLEOTIDE SEQUENCE [LARGE SCALE GENOMIC DNA]</scope>
    <source>
        <strain evidence="1 2">24AIII</strain>
    </source>
</reference>
<dbReference type="EMBL" id="SDLO01000023">
    <property type="protein sequence ID" value="TDK85694.1"/>
    <property type="molecule type" value="Genomic_DNA"/>
</dbReference>
<comment type="caution">
    <text evidence="1">The sequence shown here is derived from an EMBL/GenBank/DDBJ whole genome shotgun (WGS) entry which is preliminary data.</text>
</comment>
<name>A0A4R5W9Z8_MYCMU</name>
<dbReference type="RefSeq" id="WP_133427916.1">
    <property type="nucleotide sequence ID" value="NZ_JAPMJT010000003.1"/>
</dbReference>
<evidence type="ECO:0000313" key="2">
    <source>
        <dbReference type="Proteomes" id="UP000294929"/>
    </source>
</evidence>
<organism evidence="1 2">
    <name type="scientific">Mycolicibacterium mucogenicum</name>
    <name type="common">Mycobacterium mucogenicum</name>
    <dbReference type="NCBI Taxonomy" id="56689"/>
    <lineage>
        <taxon>Bacteria</taxon>
        <taxon>Bacillati</taxon>
        <taxon>Actinomycetota</taxon>
        <taxon>Actinomycetes</taxon>
        <taxon>Mycobacteriales</taxon>
        <taxon>Mycobacteriaceae</taxon>
        <taxon>Mycolicibacterium</taxon>
    </lineage>
</organism>
<accession>A0A4R5W9Z8</accession>
<evidence type="ECO:0000313" key="1">
    <source>
        <dbReference type="EMBL" id="TDK85694.1"/>
    </source>
</evidence>
<dbReference type="AlphaFoldDB" id="A0A4R5W9Z8"/>
<proteinExistence type="predicted"/>
<protein>
    <submittedName>
        <fullName evidence="1">Uncharacterized protein</fullName>
    </submittedName>
</protein>
<sequence length="153" mass="16735">MARRKGGLTSRLISAAIASRLSREEEVGGMTLPNVRLWLGGERNQPLCDSVVLQVRSAGLPCDVIATGEIDVPRRMRQPRTLHLRPAMLNLPPLRKATLAVEIPPVAQRKAARALKRGEPVIAVIEVEATDSRGSSARVKRRISLSPPRRGLE</sequence>